<dbReference type="GeneID" id="91085094"/>
<name>A0AAJ8JP18_9TREE</name>
<evidence type="ECO:0000256" key="1">
    <source>
        <dbReference type="SAM" id="MobiDB-lite"/>
    </source>
</evidence>
<organism evidence="2 3">
    <name type="scientific">Cryptococcus depauperatus CBS 7841</name>
    <dbReference type="NCBI Taxonomy" id="1295531"/>
    <lineage>
        <taxon>Eukaryota</taxon>
        <taxon>Fungi</taxon>
        <taxon>Dikarya</taxon>
        <taxon>Basidiomycota</taxon>
        <taxon>Agaricomycotina</taxon>
        <taxon>Tremellomycetes</taxon>
        <taxon>Tremellales</taxon>
        <taxon>Cryptococcaceae</taxon>
        <taxon>Cryptococcus</taxon>
    </lineage>
</organism>
<dbReference type="EMBL" id="CP143784">
    <property type="protein sequence ID" value="WVN85729.1"/>
    <property type="molecule type" value="Genomic_DNA"/>
</dbReference>
<proteinExistence type="predicted"/>
<protein>
    <submittedName>
        <fullName evidence="2">Uncharacterized protein</fullName>
    </submittedName>
</protein>
<evidence type="ECO:0000313" key="2">
    <source>
        <dbReference type="EMBL" id="WVN85729.1"/>
    </source>
</evidence>
<sequence>MASNMNAHTTGTAGTDPKSHSFVPGSNADGSAGANTAQGLGDKVKGGWNGTGEGIRGNFNAFVDNIGEQIAGRDPAQTAQQPSAGGERPSGVAARGADEIRMGMDHLKK</sequence>
<evidence type="ECO:0000313" key="3">
    <source>
        <dbReference type="Proteomes" id="UP000094043"/>
    </source>
</evidence>
<feature type="compositionally biased region" description="Polar residues" evidence="1">
    <location>
        <begin position="1"/>
        <end position="13"/>
    </location>
</feature>
<reference evidence="2" key="2">
    <citation type="journal article" date="2022" name="Elife">
        <title>Obligate sexual reproduction of a homothallic fungus closely related to the Cryptococcus pathogenic species complex.</title>
        <authorList>
            <person name="Passer A.R."/>
            <person name="Clancey S.A."/>
            <person name="Shea T."/>
            <person name="David-Palma M."/>
            <person name="Averette A.F."/>
            <person name="Boekhout T."/>
            <person name="Porcel B.M."/>
            <person name="Nowrousian M."/>
            <person name="Cuomo C.A."/>
            <person name="Sun S."/>
            <person name="Heitman J."/>
            <person name="Coelho M.A."/>
        </authorList>
    </citation>
    <scope>NUCLEOTIDE SEQUENCE</scope>
    <source>
        <strain evidence="2">CBS 7841</strain>
    </source>
</reference>
<dbReference type="RefSeq" id="XP_066066429.1">
    <property type="nucleotide sequence ID" value="XM_066210332.1"/>
</dbReference>
<reference evidence="2" key="3">
    <citation type="submission" date="2024-01" db="EMBL/GenBank/DDBJ databases">
        <authorList>
            <person name="Coelho M.A."/>
            <person name="David-Palma M."/>
            <person name="Shea T."/>
            <person name="Sun S."/>
            <person name="Cuomo C.A."/>
            <person name="Heitman J."/>
        </authorList>
    </citation>
    <scope>NUCLEOTIDE SEQUENCE</scope>
    <source>
        <strain evidence="2">CBS 7841</strain>
    </source>
</reference>
<feature type="region of interest" description="Disordered" evidence="1">
    <location>
        <begin position="1"/>
        <end position="52"/>
    </location>
</feature>
<gene>
    <name evidence="2" type="ORF">L203_100880</name>
</gene>
<reference evidence="2" key="1">
    <citation type="submission" date="2016-06" db="EMBL/GenBank/DDBJ databases">
        <authorList>
            <person name="Cuomo C."/>
            <person name="Litvintseva A."/>
            <person name="Heitman J."/>
            <person name="Chen Y."/>
            <person name="Sun S."/>
            <person name="Springer D."/>
            <person name="Dromer F."/>
            <person name="Young S."/>
            <person name="Zeng Q."/>
            <person name="Chapman S."/>
            <person name="Gujja S."/>
            <person name="Saif S."/>
            <person name="Birren B."/>
        </authorList>
    </citation>
    <scope>NUCLEOTIDE SEQUENCE</scope>
    <source>
        <strain evidence="2">CBS 7841</strain>
    </source>
</reference>
<dbReference type="Proteomes" id="UP000094043">
    <property type="component" value="Chromosome 1"/>
</dbReference>
<dbReference type="AlphaFoldDB" id="A0AAJ8JP18"/>
<feature type="region of interest" description="Disordered" evidence="1">
    <location>
        <begin position="69"/>
        <end position="109"/>
    </location>
</feature>
<dbReference type="KEGG" id="cdep:91085094"/>
<accession>A0AAJ8JP18</accession>
<feature type="compositionally biased region" description="Basic and acidic residues" evidence="1">
    <location>
        <begin position="96"/>
        <end position="109"/>
    </location>
</feature>
<keyword evidence="3" id="KW-1185">Reference proteome</keyword>